<dbReference type="Gene3D" id="2.30.30.850">
    <property type="match status" value="1"/>
</dbReference>
<evidence type="ECO:0000313" key="7">
    <source>
        <dbReference type="EMBL" id="KAF0879677.1"/>
    </source>
</evidence>
<keyword evidence="1" id="KW-0808">Transferase</keyword>
<dbReference type="GO" id="GO:0004519">
    <property type="term" value="F:endonuclease activity"/>
    <property type="evidence" value="ECO:0007669"/>
    <property type="project" value="UniProtKB-KW"/>
</dbReference>
<keyword evidence="8" id="KW-1185">Reference proteome</keyword>
<dbReference type="GO" id="GO:0016779">
    <property type="term" value="F:nucleotidyltransferase activity"/>
    <property type="evidence" value="ECO:0007669"/>
    <property type="project" value="UniProtKB-KW"/>
</dbReference>
<sequence>MNQHLKLQLSKLCQETYLHWDQVLPIALLRIRCSPSKQMGLSPYEILYERPSPIIKGIRRDLNEIGNLTLRQQMQALGSTLNTLHQWVRERLPVSLTTDAHSFDQGDAVWIKEWNVQPLKPLWRGTFTIILFTPTAIKVAKVGPWIHHSRVKLA</sequence>
<evidence type="ECO:0000256" key="2">
    <source>
        <dbReference type="ARBA" id="ARBA00022695"/>
    </source>
</evidence>
<protein>
    <submittedName>
        <fullName evidence="7">POL1 protein</fullName>
    </submittedName>
</protein>
<feature type="non-terminal residue" evidence="7">
    <location>
        <position position="154"/>
    </location>
</feature>
<keyword evidence="3" id="KW-0540">Nuclease</keyword>
<feature type="domain" description="Murine leukemia virus integrase C-terminal" evidence="6">
    <location>
        <begin position="101"/>
        <end position="154"/>
    </location>
</feature>
<name>A0A6G1AVS9_CROCR</name>
<evidence type="ECO:0000256" key="1">
    <source>
        <dbReference type="ARBA" id="ARBA00022679"/>
    </source>
</evidence>
<evidence type="ECO:0000256" key="4">
    <source>
        <dbReference type="ARBA" id="ARBA00022759"/>
    </source>
</evidence>
<keyword evidence="4" id="KW-0255">Endonuclease</keyword>
<evidence type="ECO:0000256" key="5">
    <source>
        <dbReference type="ARBA" id="ARBA00022801"/>
    </source>
</evidence>
<evidence type="ECO:0000259" key="6">
    <source>
        <dbReference type="Pfam" id="PF18697"/>
    </source>
</evidence>
<keyword evidence="5" id="KW-0378">Hydrolase</keyword>
<keyword evidence="2" id="KW-0548">Nucleotidyltransferase</keyword>
<feature type="non-terminal residue" evidence="7">
    <location>
        <position position="1"/>
    </location>
</feature>
<dbReference type="EMBL" id="VOAJ01003467">
    <property type="protein sequence ID" value="KAF0879677.1"/>
    <property type="molecule type" value="Genomic_DNA"/>
</dbReference>
<evidence type="ECO:0000256" key="3">
    <source>
        <dbReference type="ARBA" id="ARBA00022722"/>
    </source>
</evidence>
<reference evidence="7 8" key="1">
    <citation type="submission" date="2019-11" db="EMBL/GenBank/DDBJ databases">
        <authorList>
            <person name="Yang C."/>
            <person name="Li F."/>
        </authorList>
    </citation>
    <scope>NUCLEOTIDE SEQUENCE [LARGE SCALE GENOMIC DNA]</scope>
    <source>
        <strain evidence="7">KB4526</strain>
        <tissue evidence="7">Muscle</tissue>
    </source>
</reference>
<dbReference type="GO" id="GO:0016787">
    <property type="term" value="F:hydrolase activity"/>
    <property type="evidence" value="ECO:0007669"/>
    <property type="project" value="UniProtKB-KW"/>
</dbReference>
<accession>A0A6G1AVS9</accession>
<dbReference type="InterPro" id="IPR036397">
    <property type="entry name" value="RNaseH_sf"/>
</dbReference>
<dbReference type="AlphaFoldDB" id="A0A6G1AVS9"/>
<dbReference type="Gene3D" id="3.30.420.10">
    <property type="entry name" value="Ribonuclease H-like superfamily/Ribonuclease H"/>
    <property type="match status" value="1"/>
</dbReference>
<organism evidence="7 8">
    <name type="scientific">Crocuta crocuta</name>
    <name type="common">Spotted hyena</name>
    <dbReference type="NCBI Taxonomy" id="9678"/>
    <lineage>
        <taxon>Eukaryota</taxon>
        <taxon>Metazoa</taxon>
        <taxon>Chordata</taxon>
        <taxon>Craniata</taxon>
        <taxon>Vertebrata</taxon>
        <taxon>Euteleostomi</taxon>
        <taxon>Mammalia</taxon>
        <taxon>Eutheria</taxon>
        <taxon>Laurasiatheria</taxon>
        <taxon>Carnivora</taxon>
        <taxon>Feliformia</taxon>
        <taxon>Hyaenidae</taxon>
        <taxon>Crocuta</taxon>
    </lineage>
</organism>
<dbReference type="GO" id="GO:0003676">
    <property type="term" value="F:nucleic acid binding"/>
    <property type="evidence" value="ECO:0007669"/>
    <property type="project" value="InterPro"/>
</dbReference>
<dbReference type="Pfam" id="PF18697">
    <property type="entry name" value="MLVIN_C"/>
    <property type="match status" value="1"/>
</dbReference>
<proteinExistence type="predicted"/>
<dbReference type="InterPro" id="IPR040643">
    <property type="entry name" value="MLVIN_C"/>
</dbReference>
<dbReference type="Proteomes" id="UP000475037">
    <property type="component" value="Unassembled WGS sequence"/>
</dbReference>
<gene>
    <name evidence="7" type="primary">Pol_286</name>
    <name evidence="7" type="ORF">FOF47_R07897</name>
</gene>
<evidence type="ECO:0000313" key="8">
    <source>
        <dbReference type="Proteomes" id="UP000475037"/>
    </source>
</evidence>
<comment type="caution">
    <text evidence="7">The sequence shown here is derived from an EMBL/GenBank/DDBJ whole genome shotgun (WGS) entry which is preliminary data.</text>
</comment>